<dbReference type="Proteomes" id="UP001224775">
    <property type="component" value="Unassembled WGS sequence"/>
</dbReference>
<dbReference type="InterPro" id="IPR006671">
    <property type="entry name" value="Cyclin_N"/>
</dbReference>
<evidence type="ECO:0000259" key="6">
    <source>
        <dbReference type="SMART" id="SM00385"/>
    </source>
</evidence>
<dbReference type="AlphaFoldDB" id="A0AAD8Y3I9"/>
<feature type="domain" description="Cyclin-like" evidence="6">
    <location>
        <begin position="215"/>
        <end position="293"/>
    </location>
</feature>
<organism evidence="7 8">
    <name type="scientific">Skeletonema marinoi</name>
    <dbReference type="NCBI Taxonomy" id="267567"/>
    <lineage>
        <taxon>Eukaryota</taxon>
        <taxon>Sar</taxon>
        <taxon>Stramenopiles</taxon>
        <taxon>Ochrophyta</taxon>
        <taxon>Bacillariophyta</taxon>
        <taxon>Coscinodiscophyceae</taxon>
        <taxon>Thalassiosirophycidae</taxon>
        <taxon>Thalassiosirales</taxon>
        <taxon>Skeletonemataceae</taxon>
        <taxon>Skeletonema</taxon>
        <taxon>Skeletonema marinoi-dohrnii complex</taxon>
    </lineage>
</organism>
<evidence type="ECO:0000313" key="7">
    <source>
        <dbReference type="EMBL" id="KAK1739011.1"/>
    </source>
</evidence>
<evidence type="ECO:0000256" key="1">
    <source>
        <dbReference type="ARBA" id="ARBA00022618"/>
    </source>
</evidence>
<dbReference type="FunFam" id="1.10.472.10:FF:000001">
    <property type="entry name" value="G2/mitotic-specific cyclin"/>
    <property type="match status" value="1"/>
</dbReference>
<feature type="compositionally biased region" description="Polar residues" evidence="5">
    <location>
        <begin position="142"/>
        <end position="161"/>
    </location>
</feature>
<dbReference type="Pfam" id="PF00134">
    <property type="entry name" value="Cyclin_N"/>
    <property type="match status" value="1"/>
</dbReference>
<protein>
    <submittedName>
        <fullName evidence="7">Cyclin family protein</fullName>
    </submittedName>
</protein>
<comment type="caution">
    <text evidence="7">The sequence shown here is derived from an EMBL/GenBank/DDBJ whole genome shotgun (WGS) entry which is preliminary data.</text>
</comment>
<dbReference type="InterPro" id="IPR036915">
    <property type="entry name" value="Cyclin-like_sf"/>
</dbReference>
<name>A0AAD8Y3I9_9STRA</name>
<evidence type="ECO:0000256" key="5">
    <source>
        <dbReference type="SAM" id="MobiDB-lite"/>
    </source>
</evidence>
<dbReference type="InterPro" id="IPR026906">
    <property type="entry name" value="LRR_5"/>
</dbReference>
<keyword evidence="2 4" id="KW-0195">Cyclin</keyword>
<keyword evidence="8" id="KW-1185">Reference proteome</keyword>
<evidence type="ECO:0000256" key="4">
    <source>
        <dbReference type="RuleBase" id="RU000383"/>
    </source>
</evidence>
<proteinExistence type="inferred from homology"/>
<feature type="region of interest" description="Disordered" evidence="5">
    <location>
        <begin position="142"/>
        <end position="172"/>
    </location>
</feature>
<keyword evidence="3" id="KW-0131">Cell cycle</keyword>
<dbReference type="SMART" id="SM00385">
    <property type="entry name" value="CYCLIN"/>
    <property type="match status" value="1"/>
</dbReference>
<evidence type="ECO:0000256" key="2">
    <source>
        <dbReference type="ARBA" id="ARBA00023127"/>
    </source>
</evidence>
<dbReference type="SUPFAM" id="SSF47954">
    <property type="entry name" value="Cyclin-like"/>
    <property type="match status" value="1"/>
</dbReference>
<evidence type="ECO:0000313" key="8">
    <source>
        <dbReference type="Proteomes" id="UP001224775"/>
    </source>
</evidence>
<dbReference type="Gene3D" id="3.80.10.10">
    <property type="entry name" value="Ribonuclease Inhibitor"/>
    <property type="match status" value="1"/>
</dbReference>
<evidence type="ECO:0000256" key="3">
    <source>
        <dbReference type="ARBA" id="ARBA00023306"/>
    </source>
</evidence>
<sequence length="294" mass="33234">MTMERDDVGIFLYTGARAPSDIVNARIDRSINAITEGAFCSCVALESVELHDRVLTVESDAFNGCCSLRRIEMPSDNVFDGRSFMLSVDSSKKTMEIQQWLDSVRSKIEHHTAERNKLLREAARIHCCAGIEEENDIPFLIQDSNRSNDSASKMNSSPCSHTQDKMDDSDTGTCYGEDIYEYFRSKEADNTVTPTASYMDGQPYITVSMRSILIDWLIEVHMKFKLEPATLYLNVNIVDRYLTKAKVKVKRSQLQLVGVTALFVASKYEDIYPPELKDMVYICDSAYTKSEASV</sequence>
<dbReference type="InterPro" id="IPR039361">
    <property type="entry name" value="Cyclin"/>
</dbReference>
<keyword evidence="1" id="KW-0132">Cell division</keyword>
<dbReference type="Gene3D" id="1.10.472.10">
    <property type="entry name" value="Cyclin-like"/>
    <property type="match status" value="1"/>
</dbReference>
<gene>
    <name evidence="7" type="ORF">QTG54_010327</name>
</gene>
<dbReference type="PANTHER" id="PTHR10177">
    <property type="entry name" value="CYCLINS"/>
    <property type="match status" value="1"/>
</dbReference>
<dbReference type="GO" id="GO:0051301">
    <property type="term" value="P:cell division"/>
    <property type="evidence" value="ECO:0007669"/>
    <property type="project" value="UniProtKB-KW"/>
</dbReference>
<dbReference type="Pfam" id="PF13306">
    <property type="entry name" value="LRR_5"/>
    <property type="match status" value="1"/>
</dbReference>
<dbReference type="InterPro" id="IPR013763">
    <property type="entry name" value="Cyclin-like_dom"/>
</dbReference>
<dbReference type="CDD" id="cd20507">
    <property type="entry name" value="CYCLIN_CCNB1-like_rpt1"/>
    <property type="match status" value="1"/>
</dbReference>
<comment type="similarity">
    <text evidence="4">Belongs to the cyclin family.</text>
</comment>
<accession>A0AAD8Y3I9</accession>
<reference evidence="7" key="1">
    <citation type="submission" date="2023-06" db="EMBL/GenBank/DDBJ databases">
        <title>Survivors Of The Sea: Transcriptome response of Skeletonema marinoi to long-term dormancy.</title>
        <authorList>
            <person name="Pinder M.I.M."/>
            <person name="Kourtchenko O."/>
            <person name="Robertson E.K."/>
            <person name="Larsson T."/>
            <person name="Maumus F."/>
            <person name="Osuna-Cruz C.M."/>
            <person name="Vancaester E."/>
            <person name="Stenow R."/>
            <person name="Vandepoele K."/>
            <person name="Ploug H."/>
            <person name="Bruchert V."/>
            <person name="Godhe A."/>
            <person name="Topel M."/>
        </authorList>
    </citation>
    <scope>NUCLEOTIDE SEQUENCE</scope>
    <source>
        <strain evidence="7">R05AC</strain>
    </source>
</reference>
<dbReference type="EMBL" id="JATAAI010000019">
    <property type="protein sequence ID" value="KAK1739011.1"/>
    <property type="molecule type" value="Genomic_DNA"/>
</dbReference>
<dbReference type="InterPro" id="IPR032675">
    <property type="entry name" value="LRR_dom_sf"/>
</dbReference>